<dbReference type="InterPro" id="IPR005762">
    <property type="entry name" value="MurD"/>
</dbReference>
<dbReference type="GO" id="GO:0009252">
    <property type="term" value="P:peptidoglycan biosynthetic process"/>
    <property type="evidence" value="ECO:0007669"/>
    <property type="project" value="UniProtKB-UniRule"/>
</dbReference>
<protein>
    <recommendedName>
        <fullName evidence="7 8">UDP-N-acetylmuramoylalanine--D-glutamate ligase</fullName>
        <ecNumber evidence="7 8">6.3.2.9</ecNumber>
    </recommendedName>
    <alternativeName>
        <fullName evidence="7">D-glutamic acid-adding enzyme</fullName>
    </alternativeName>
    <alternativeName>
        <fullName evidence="7">UDP-N-acetylmuramoyl-L-alanyl-D-glutamate synthetase</fullName>
    </alternativeName>
</protein>
<dbReference type="InterPro" id="IPR036615">
    <property type="entry name" value="Mur_ligase_C_dom_sf"/>
</dbReference>
<feature type="binding site" evidence="7">
    <location>
        <begin position="117"/>
        <end position="123"/>
    </location>
    <ligand>
        <name>ATP</name>
        <dbReference type="ChEBI" id="CHEBI:30616"/>
    </ligand>
</feature>
<dbReference type="SUPFAM" id="SSF51984">
    <property type="entry name" value="MurCD N-terminal domain"/>
    <property type="match status" value="1"/>
</dbReference>
<dbReference type="Gene3D" id="3.90.190.20">
    <property type="entry name" value="Mur ligase, C-terminal domain"/>
    <property type="match status" value="1"/>
</dbReference>
<dbReference type="Gene3D" id="3.40.1190.10">
    <property type="entry name" value="Mur-like, catalytic domain"/>
    <property type="match status" value="1"/>
</dbReference>
<dbReference type="HAMAP" id="MF_00639">
    <property type="entry name" value="MurD"/>
    <property type="match status" value="1"/>
</dbReference>
<dbReference type="PANTHER" id="PTHR43692">
    <property type="entry name" value="UDP-N-ACETYLMURAMOYLALANINE--D-GLUTAMATE LIGASE"/>
    <property type="match status" value="1"/>
</dbReference>
<evidence type="ECO:0000256" key="1">
    <source>
        <dbReference type="ARBA" id="ARBA00004496"/>
    </source>
</evidence>
<dbReference type="Pfam" id="PF21799">
    <property type="entry name" value="MurD-like_N"/>
    <property type="match status" value="1"/>
</dbReference>
<evidence type="ECO:0000256" key="7">
    <source>
        <dbReference type="HAMAP-Rule" id="MF_00639"/>
    </source>
</evidence>
<keyword evidence="5 7" id="KW-0547">Nucleotide-binding</keyword>
<sequence>MTTATVNNKHYLIVGLGLTGLSCARFCQSRGYKFSLCDTRTELPTIESIRSEFPGVGIALGLPDVETLSQYDELVVSPGINVNTPVFIAAAERGVTISGDVQLFAEHRTQPVIAITGSNGKSTVTSLVADMLNAAGVKAAACGNIGVPVLDLLTEPTNIDVYVAELSSFQLETTRNLRAEVAGILNISPDHMDRYAGMADYERAKQRIFQNAKHAVINGDDDHTLPALSVPQSSTEFSLRSPASNDFGITYEGDELWLAHGSERLIKASELSIRGMHNVANALAALAFIDALKADLNIDLEKCLDGLKNFKGLDHRCQHVTLLKGVEYINDSKGTNEGSTVAAIQGLEPVTSGDLWLIAGGESKGQTFAELAAACEKQVAGVYLYGADRAIMQSALPATVVNGVFNTLAEALAAASENAAAGDTVLFSPACASFDQFRNYVHRGEFFRSCVEALS</sequence>
<keyword evidence="7 8" id="KW-0131">Cell cycle</keyword>
<gene>
    <name evidence="7" type="primary">murD</name>
    <name evidence="11" type="ORF">SAMN05421686_101241</name>
</gene>
<evidence type="ECO:0000256" key="6">
    <source>
        <dbReference type="ARBA" id="ARBA00022840"/>
    </source>
</evidence>
<dbReference type="SUPFAM" id="SSF53244">
    <property type="entry name" value="MurD-like peptide ligases, peptide-binding domain"/>
    <property type="match status" value="1"/>
</dbReference>
<dbReference type="GO" id="GO:0051301">
    <property type="term" value="P:cell division"/>
    <property type="evidence" value="ECO:0007669"/>
    <property type="project" value="UniProtKB-KW"/>
</dbReference>
<dbReference type="Gene3D" id="3.40.50.720">
    <property type="entry name" value="NAD(P)-binding Rossmann-like Domain"/>
    <property type="match status" value="1"/>
</dbReference>
<dbReference type="GO" id="GO:0005737">
    <property type="term" value="C:cytoplasm"/>
    <property type="evidence" value="ECO:0007669"/>
    <property type="project" value="UniProtKB-SubCell"/>
</dbReference>
<accession>A0A1N7J136</accession>
<comment type="catalytic activity">
    <reaction evidence="7 8">
        <text>UDP-N-acetyl-alpha-D-muramoyl-L-alanine + D-glutamate + ATP = UDP-N-acetyl-alpha-D-muramoyl-L-alanyl-D-glutamate + ADP + phosphate + H(+)</text>
        <dbReference type="Rhea" id="RHEA:16429"/>
        <dbReference type="ChEBI" id="CHEBI:15378"/>
        <dbReference type="ChEBI" id="CHEBI:29986"/>
        <dbReference type="ChEBI" id="CHEBI:30616"/>
        <dbReference type="ChEBI" id="CHEBI:43474"/>
        <dbReference type="ChEBI" id="CHEBI:83898"/>
        <dbReference type="ChEBI" id="CHEBI:83900"/>
        <dbReference type="ChEBI" id="CHEBI:456216"/>
        <dbReference type="EC" id="6.3.2.9"/>
    </reaction>
</comment>
<dbReference type="InterPro" id="IPR004101">
    <property type="entry name" value="Mur_ligase_C"/>
</dbReference>
<dbReference type="AlphaFoldDB" id="A0A1N7J136"/>
<keyword evidence="4 7" id="KW-0436">Ligase</keyword>
<dbReference type="OrthoDB" id="9809796at2"/>
<evidence type="ECO:0000259" key="9">
    <source>
        <dbReference type="Pfam" id="PF02875"/>
    </source>
</evidence>
<evidence type="ECO:0000256" key="4">
    <source>
        <dbReference type="ARBA" id="ARBA00022598"/>
    </source>
</evidence>
<evidence type="ECO:0000256" key="8">
    <source>
        <dbReference type="RuleBase" id="RU003664"/>
    </source>
</evidence>
<keyword evidence="12" id="KW-1185">Reference proteome</keyword>
<keyword evidence="7 8" id="KW-0961">Cell wall biogenesis/degradation</keyword>
<dbReference type="Pfam" id="PF02875">
    <property type="entry name" value="Mur_ligase_C"/>
    <property type="match status" value="1"/>
</dbReference>
<dbReference type="GO" id="GO:0008360">
    <property type="term" value="P:regulation of cell shape"/>
    <property type="evidence" value="ECO:0007669"/>
    <property type="project" value="UniProtKB-KW"/>
</dbReference>
<organism evidence="11 12">
    <name type="scientific">Thalassolituus maritimus</name>
    <dbReference type="NCBI Taxonomy" id="484498"/>
    <lineage>
        <taxon>Bacteria</taxon>
        <taxon>Pseudomonadati</taxon>
        <taxon>Pseudomonadota</taxon>
        <taxon>Gammaproteobacteria</taxon>
        <taxon>Oceanospirillales</taxon>
        <taxon>Oceanospirillaceae</taxon>
        <taxon>Thalassolituus</taxon>
    </lineage>
</organism>
<keyword evidence="7 8" id="KW-0132">Cell division</keyword>
<reference evidence="12" key="1">
    <citation type="submission" date="2017-01" db="EMBL/GenBank/DDBJ databases">
        <authorList>
            <person name="Varghese N."/>
            <person name="Submissions S."/>
        </authorList>
    </citation>
    <scope>NUCLEOTIDE SEQUENCE [LARGE SCALE GENOMIC DNA]</scope>
    <source>
        <strain evidence="12">DSM 24913</strain>
    </source>
</reference>
<keyword evidence="7 8" id="KW-0573">Peptidoglycan synthesis</keyword>
<evidence type="ECO:0000256" key="5">
    <source>
        <dbReference type="ARBA" id="ARBA00022741"/>
    </source>
</evidence>
<proteinExistence type="inferred from homology"/>
<evidence type="ECO:0000259" key="10">
    <source>
        <dbReference type="Pfam" id="PF08245"/>
    </source>
</evidence>
<evidence type="ECO:0000313" key="12">
    <source>
        <dbReference type="Proteomes" id="UP000185639"/>
    </source>
</evidence>
<dbReference type="InterPro" id="IPR013221">
    <property type="entry name" value="Mur_ligase_cen"/>
</dbReference>
<comment type="pathway">
    <text evidence="2 7 8">Cell wall biogenesis; peptidoglycan biosynthesis.</text>
</comment>
<dbReference type="EMBL" id="FTOH01000001">
    <property type="protein sequence ID" value="SIS43063.1"/>
    <property type="molecule type" value="Genomic_DNA"/>
</dbReference>
<dbReference type="STRING" id="484498.SAMN05421686_101241"/>
<evidence type="ECO:0000256" key="2">
    <source>
        <dbReference type="ARBA" id="ARBA00004752"/>
    </source>
</evidence>
<keyword evidence="3 7" id="KW-0963">Cytoplasm</keyword>
<comment type="function">
    <text evidence="7 8">Cell wall formation. Catalyzes the addition of glutamate to the nucleotide precursor UDP-N-acetylmuramoyl-L-alanine (UMA).</text>
</comment>
<dbReference type="PANTHER" id="PTHR43692:SF1">
    <property type="entry name" value="UDP-N-ACETYLMURAMOYLALANINE--D-GLUTAMATE LIGASE"/>
    <property type="match status" value="1"/>
</dbReference>
<keyword evidence="6 7" id="KW-0067">ATP-binding</keyword>
<dbReference type="InterPro" id="IPR036565">
    <property type="entry name" value="Mur-like_cat_sf"/>
</dbReference>
<dbReference type="EC" id="6.3.2.9" evidence="7 8"/>
<comment type="subcellular location">
    <subcellularLocation>
        <location evidence="1 7 8">Cytoplasm</location>
    </subcellularLocation>
</comment>
<feature type="domain" description="Mur ligase C-terminal" evidence="9">
    <location>
        <begin position="315"/>
        <end position="431"/>
    </location>
</feature>
<evidence type="ECO:0000313" key="11">
    <source>
        <dbReference type="EMBL" id="SIS43063.1"/>
    </source>
</evidence>
<feature type="domain" description="Mur ligase central" evidence="10">
    <location>
        <begin position="115"/>
        <end position="288"/>
    </location>
</feature>
<dbReference type="UniPathway" id="UPA00219"/>
<comment type="similarity">
    <text evidence="7">Belongs to the MurCDEF family.</text>
</comment>
<dbReference type="Proteomes" id="UP000185639">
    <property type="component" value="Unassembled WGS sequence"/>
</dbReference>
<dbReference type="GO" id="GO:0005524">
    <property type="term" value="F:ATP binding"/>
    <property type="evidence" value="ECO:0007669"/>
    <property type="project" value="UniProtKB-UniRule"/>
</dbReference>
<dbReference type="GO" id="GO:0008764">
    <property type="term" value="F:UDP-N-acetylmuramoylalanine-D-glutamate ligase activity"/>
    <property type="evidence" value="ECO:0007669"/>
    <property type="project" value="UniProtKB-UniRule"/>
</dbReference>
<dbReference type="RefSeq" id="WP_076513628.1">
    <property type="nucleotide sequence ID" value="NZ_FTOH01000001.1"/>
</dbReference>
<keyword evidence="7 8" id="KW-0133">Cell shape</keyword>
<dbReference type="SUPFAM" id="SSF53623">
    <property type="entry name" value="MurD-like peptide ligases, catalytic domain"/>
    <property type="match status" value="1"/>
</dbReference>
<name>A0A1N7J136_9GAMM</name>
<dbReference type="GO" id="GO:0071555">
    <property type="term" value="P:cell wall organization"/>
    <property type="evidence" value="ECO:0007669"/>
    <property type="project" value="UniProtKB-KW"/>
</dbReference>
<dbReference type="Pfam" id="PF08245">
    <property type="entry name" value="Mur_ligase_M"/>
    <property type="match status" value="1"/>
</dbReference>
<evidence type="ECO:0000256" key="3">
    <source>
        <dbReference type="ARBA" id="ARBA00022490"/>
    </source>
</evidence>
<dbReference type="NCBIfam" id="TIGR01087">
    <property type="entry name" value="murD"/>
    <property type="match status" value="1"/>
</dbReference>